<gene>
    <name evidence="4" type="ORF">C2857_005623</name>
</gene>
<dbReference type="PROSITE" id="PS51450">
    <property type="entry name" value="LRR"/>
    <property type="match status" value="1"/>
</dbReference>
<evidence type="ECO:0000313" key="5">
    <source>
        <dbReference type="Proteomes" id="UP000594364"/>
    </source>
</evidence>
<evidence type="ECO:0008006" key="6">
    <source>
        <dbReference type="Google" id="ProtNLM"/>
    </source>
</evidence>
<feature type="region of interest" description="Disordered" evidence="3">
    <location>
        <begin position="1"/>
        <end position="116"/>
    </location>
</feature>
<keyword evidence="1" id="KW-0433">Leucine-rich repeat</keyword>
<dbReference type="PANTHER" id="PTHR48051">
    <property type="match status" value="1"/>
</dbReference>
<dbReference type="AlphaFoldDB" id="A0A7S9PSA0"/>
<feature type="compositionally biased region" description="Basic and acidic residues" evidence="3">
    <location>
        <begin position="89"/>
        <end position="104"/>
    </location>
</feature>
<reference evidence="4 5" key="1">
    <citation type="journal article" date="2018" name="PLoS Genet.">
        <title>Repeat elements organise 3D genome structure and mediate transcription in the filamentous fungus Epichloe festucae.</title>
        <authorList>
            <person name="Winter D.J."/>
            <person name="Ganley A.R.D."/>
            <person name="Young C.A."/>
            <person name="Liachko I."/>
            <person name="Schardl C.L."/>
            <person name="Dupont P.Y."/>
            <person name="Berry D."/>
            <person name="Ram A."/>
            <person name="Scott B."/>
            <person name="Cox M.P."/>
        </authorList>
    </citation>
    <scope>NUCLEOTIDE SEQUENCE [LARGE SCALE GENOMIC DNA]</scope>
    <source>
        <strain evidence="4 5">Fl1</strain>
    </source>
</reference>
<keyword evidence="5" id="KW-1185">Reference proteome</keyword>
<protein>
    <recommendedName>
        <fullName evidence="6">Leucine-rich repeat-containing protein 40</fullName>
    </recommendedName>
</protein>
<feature type="compositionally biased region" description="Basic and acidic residues" evidence="3">
    <location>
        <begin position="455"/>
        <end position="482"/>
    </location>
</feature>
<evidence type="ECO:0000313" key="4">
    <source>
        <dbReference type="EMBL" id="QPG94293.1"/>
    </source>
</evidence>
<feature type="region of interest" description="Disordered" evidence="3">
    <location>
        <begin position="439"/>
        <end position="482"/>
    </location>
</feature>
<organism evidence="4 5">
    <name type="scientific">Epichloe festucae (strain Fl1)</name>
    <dbReference type="NCBI Taxonomy" id="877507"/>
    <lineage>
        <taxon>Eukaryota</taxon>
        <taxon>Fungi</taxon>
        <taxon>Dikarya</taxon>
        <taxon>Ascomycota</taxon>
        <taxon>Pezizomycotina</taxon>
        <taxon>Sordariomycetes</taxon>
        <taxon>Hypocreomycetidae</taxon>
        <taxon>Hypocreales</taxon>
        <taxon>Clavicipitaceae</taxon>
        <taxon>Epichloe</taxon>
    </lineage>
</organism>
<dbReference type="SMART" id="SM00369">
    <property type="entry name" value="LRR_TYP"/>
    <property type="match status" value="10"/>
</dbReference>
<dbReference type="GO" id="GO:0005737">
    <property type="term" value="C:cytoplasm"/>
    <property type="evidence" value="ECO:0007669"/>
    <property type="project" value="TreeGrafter"/>
</dbReference>
<dbReference type="InterPro" id="IPR001611">
    <property type="entry name" value="Leu-rich_rpt"/>
</dbReference>
<feature type="compositionally biased region" description="Low complexity" evidence="3">
    <location>
        <begin position="903"/>
        <end position="913"/>
    </location>
</feature>
<dbReference type="OrthoDB" id="676979at2759"/>
<dbReference type="Gene3D" id="3.80.10.10">
    <property type="entry name" value="Ribonuclease Inhibitor"/>
    <property type="match status" value="3"/>
</dbReference>
<proteinExistence type="predicted"/>
<feature type="compositionally biased region" description="Polar residues" evidence="3">
    <location>
        <begin position="242"/>
        <end position="283"/>
    </location>
</feature>
<feature type="region of interest" description="Disordered" evidence="3">
    <location>
        <begin position="150"/>
        <end position="283"/>
    </location>
</feature>
<evidence type="ECO:0000256" key="2">
    <source>
        <dbReference type="ARBA" id="ARBA00022737"/>
    </source>
</evidence>
<evidence type="ECO:0000256" key="1">
    <source>
        <dbReference type="ARBA" id="ARBA00022614"/>
    </source>
</evidence>
<accession>A0A7S9PSA0</accession>
<dbReference type="InterPro" id="IPR050216">
    <property type="entry name" value="LRR_domain-containing"/>
</dbReference>
<dbReference type="InterPro" id="IPR003591">
    <property type="entry name" value="Leu-rich_rpt_typical-subtyp"/>
</dbReference>
<name>A0A7S9PSA0_EPIFF</name>
<sequence length="1158" mass="124598">MDRPRDRPSSIPRLSRLPVPRSSIPQPALATSTTPSLRSRPSRDGFGGGELNPPKLRTAASRDFRRSGIGSINSLGGRESPLKTAPSREQLRSNEQHTVTEKTRVQPKSTPRRKSVQSFQIQFDATITNPEAELATGSDLFEDDVFNQSHTLARPPQSPELLPLGTLGITDGGDDTGAEARHDNAAAFRTPSARKMQPRPSLSERTMETLAQIPSSPALTKRRSSFFDQGRPRSRAEGGSSRPGSSYNSDATGRASSRQGSRPGSSAGQDAPSTPSLRASSMSFKTNLSTISATPRRTSAIGLAKTPLTKATPNRTSLTSAFNLAASDIPPVPGVAPSPSTNRAAFGGTPLRSGSKTITVPSLKSRKSTQGLFKKPSLPAMKGLAGSTDNMHVLGTTWDGSVPPPTSSADTSAVQSAALTSRKSSAALREHIAKAKAAKRAVARQPSNSQEFINSDDRPVVSNDEFKPGIEHDDPFNLRKGEEPGTKVLQQRVASARTTGRLNIAALGLKDIPPEVMKMYDSESVSGHGGNWAESVDLTRLVAADNEIQEIGDDVFPDKSLDAFVDDGDDDDDESQGNIFGGLETLDLHGNLLSTVPLGFRRLAHLTSLNLSSNKLENNSLETISQITSLRDLKLSKNQLSGSLDPVLLNLNALEMIDVHGNNISALPAGMETMSRLRILNLNENKLETIAFDSLCKLPLTELLIRKNRLSGVLIQQPIEGLPLLQTLDASANQLTHLVPKESKISLPAVHSISLSVNRLQCLPDMTGWTSLLRLSLDENHIASIPESFTTLQKLRHADFASNDIRAVPPEIARMQGLTMIRLTGNPLRDRKLISASTDELKDMLAARLEPPPPYQEPNDQSTTTGIVGDGSAIDSKLRHAPGTSSMALHDDDPRSDVEDDFTTPPTSAPHTPTRSRSQTVVKDVWFVKPGGLLDLSRSEMSSLNPQTSSAVASQNQVRQIQLHHNPVAVIPMSLAAFGSTLSLLSLAHTQLAGDSYLTEILELPALRELSIMSNQVTGLGALTRLLKAPALEKIDATLNRITALPTDLKQAFPQLSVLLVPSNRLSELDADSIRGLKIVDASSNDIGQLDPRLGLLGGVDGGLQRLEVTGNRFKVPRWSILERGTEAILRWLRARLPAEEMAAWKAANGEESGDDVN</sequence>
<dbReference type="SUPFAM" id="SSF52058">
    <property type="entry name" value="L domain-like"/>
    <property type="match status" value="2"/>
</dbReference>
<keyword evidence="2" id="KW-0677">Repeat</keyword>
<dbReference type="InterPro" id="IPR032675">
    <property type="entry name" value="LRR_dom_sf"/>
</dbReference>
<dbReference type="EMBL" id="CP031385">
    <property type="protein sequence ID" value="QPG94293.1"/>
    <property type="molecule type" value="Genomic_DNA"/>
</dbReference>
<dbReference type="Pfam" id="PF13855">
    <property type="entry name" value="LRR_8"/>
    <property type="match status" value="2"/>
</dbReference>
<feature type="compositionally biased region" description="Low complexity" evidence="3">
    <location>
        <begin position="9"/>
        <end position="39"/>
    </location>
</feature>
<dbReference type="PANTHER" id="PTHR48051:SF54">
    <property type="entry name" value="LEUCINE-RICH REPEAT-CONTAINING PROTEIN"/>
    <property type="match status" value="1"/>
</dbReference>
<dbReference type="Proteomes" id="UP000594364">
    <property type="component" value="Chromosome 1"/>
</dbReference>
<feature type="region of interest" description="Disordered" evidence="3">
    <location>
        <begin position="849"/>
        <end position="917"/>
    </location>
</feature>
<evidence type="ECO:0000256" key="3">
    <source>
        <dbReference type="SAM" id="MobiDB-lite"/>
    </source>
</evidence>